<dbReference type="Proteomes" id="UP001178281">
    <property type="component" value="Unassembled WGS sequence"/>
</dbReference>
<feature type="region of interest" description="Disordered" evidence="1">
    <location>
        <begin position="308"/>
        <end position="352"/>
    </location>
</feature>
<organism evidence="5 6">
    <name type="scientific">Tsukamurella strandjordii</name>
    <dbReference type="NCBI Taxonomy" id="147577"/>
    <lineage>
        <taxon>Bacteria</taxon>
        <taxon>Bacillati</taxon>
        <taxon>Actinomycetota</taxon>
        <taxon>Actinomycetes</taxon>
        <taxon>Mycobacteriales</taxon>
        <taxon>Tsukamurellaceae</taxon>
        <taxon>Tsukamurella</taxon>
    </lineage>
</organism>
<keyword evidence="2" id="KW-0472">Membrane</keyword>
<feature type="signal peptide" evidence="3">
    <location>
        <begin position="1"/>
        <end position="24"/>
    </location>
</feature>
<reference evidence="5" key="1">
    <citation type="submission" date="2023-08" db="EMBL/GenBank/DDBJ databases">
        <title>The draft genome of Tsukamurella strandjordii strain 050030.</title>
        <authorList>
            <person name="Zhao F."/>
            <person name="Feng Y."/>
            <person name="Zong Z."/>
        </authorList>
    </citation>
    <scope>NUCLEOTIDE SEQUENCE</scope>
    <source>
        <strain evidence="5">050030</strain>
    </source>
</reference>
<evidence type="ECO:0000313" key="5">
    <source>
        <dbReference type="EMBL" id="MDP0400107.1"/>
    </source>
</evidence>
<feature type="chain" id="PRO_5041636572" evidence="3">
    <location>
        <begin position="25"/>
        <end position="352"/>
    </location>
</feature>
<feature type="transmembrane region" description="Helical" evidence="2">
    <location>
        <begin position="224"/>
        <end position="245"/>
    </location>
</feature>
<accession>A0AA90NGT2</accession>
<keyword evidence="6" id="KW-1185">Reference proteome</keyword>
<dbReference type="PANTHER" id="PTHR30373:SF2">
    <property type="entry name" value="UPF0603 PROTEIN YGCG"/>
    <property type="match status" value="1"/>
</dbReference>
<sequence length="352" mass="35492">MKRIIGIIGTLLVALIIGAAPASADPAGIADRAGLFGARTGDVEAALTDFQARTGMTATVATANGIGGQDIRGYATTAGAVLGRDQGEAVVIGVDVQTRKVGVYTTPQAMARIPDAEVTRIVDTVITPPFRTGDYPQGVIDGLRALADVATGVAAPAATTTADPPVTAPAGAAPGDIGGPTITVYPGGVGGMPFPGQQGSWPTFGQTGWPGTPSVERNDGMGTAVGLFIGFVALVLVGGIVKAIVSSANSVSDTPALRTQLSGLIDEEPEWSTWSNRQRYNHARRHTSIGRGTWNAIYPQWRVHEDRSSSSSSSFGGFSGGGVSSSSFSSDSSSSSSSSGGFSGGGGSSGSF</sequence>
<dbReference type="Pfam" id="PF04536">
    <property type="entry name" value="TPM_phosphatase"/>
    <property type="match status" value="1"/>
</dbReference>
<feature type="domain" description="TPM" evidence="4">
    <location>
        <begin position="30"/>
        <end position="148"/>
    </location>
</feature>
<dbReference type="PANTHER" id="PTHR30373">
    <property type="entry name" value="UPF0603 PROTEIN YGCG"/>
    <property type="match status" value="1"/>
</dbReference>
<comment type="caution">
    <text evidence="5">The sequence shown here is derived from an EMBL/GenBank/DDBJ whole genome shotgun (WGS) entry which is preliminary data.</text>
</comment>
<keyword evidence="2" id="KW-0812">Transmembrane</keyword>
<feature type="compositionally biased region" description="Low complexity" evidence="1">
    <location>
        <begin position="324"/>
        <end position="340"/>
    </location>
</feature>
<dbReference type="RefSeq" id="WP_305112561.1">
    <property type="nucleotide sequence ID" value="NZ_JAUTIX010000008.1"/>
</dbReference>
<evidence type="ECO:0000256" key="3">
    <source>
        <dbReference type="SAM" id="SignalP"/>
    </source>
</evidence>
<evidence type="ECO:0000313" key="6">
    <source>
        <dbReference type="Proteomes" id="UP001178281"/>
    </source>
</evidence>
<proteinExistence type="predicted"/>
<keyword evidence="2" id="KW-1133">Transmembrane helix</keyword>
<keyword evidence="3" id="KW-0732">Signal</keyword>
<dbReference type="EMBL" id="JAUTIX010000008">
    <property type="protein sequence ID" value="MDP0400107.1"/>
    <property type="molecule type" value="Genomic_DNA"/>
</dbReference>
<evidence type="ECO:0000259" key="4">
    <source>
        <dbReference type="Pfam" id="PF04536"/>
    </source>
</evidence>
<name>A0AA90NGT2_9ACTN</name>
<evidence type="ECO:0000256" key="2">
    <source>
        <dbReference type="SAM" id="Phobius"/>
    </source>
</evidence>
<feature type="compositionally biased region" description="Gly residues" evidence="1">
    <location>
        <begin position="341"/>
        <end position="352"/>
    </location>
</feature>
<gene>
    <name evidence="5" type="ORF">Q7X28_19495</name>
</gene>
<protein>
    <submittedName>
        <fullName evidence="5">TPM domain-containing protein</fullName>
    </submittedName>
</protein>
<dbReference type="AlphaFoldDB" id="A0AA90NGT2"/>
<dbReference type="InterPro" id="IPR007621">
    <property type="entry name" value="TPM_dom"/>
</dbReference>
<dbReference type="Gene3D" id="3.10.310.50">
    <property type="match status" value="1"/>
</dbReference>
<evidence type="ECO:0000256" key="1">
    <source>
        <dbReference type="SAM" id="MobiDB-lite"/>
    </source>
</evidence>